<keyword evidence="4 5" id="KW-0472">Membrane</keyword>
<evidence type="ECO:0000256" key="2">
    <source>
        <dbReference type="ARBA" id="ARBA00022692"/>
    </source>
</evidence>
<accession>A0A0C2BUC1</accession>
<evidence type="ECO:0000256" key="1">
    <source>
        <dbReference type="ARBA" id="ARBA00004141"/>
    </source>
</evidence>
<feature type="transmembrane region" description="Helical" evidence="5">
    <location>
        <begin position="321"/>
        <end position="340"/>
    </location>
</feature>
<dbReference type="Proteomes" id="UP000031572">
    <property type="component" value="Unassembled WGS sequence"/>
</dbReference>
<keyword evidence="2 5" id="KW-0812">Transmembrane</keyword>
<name>A0A0C2BUC1_9BURK</name>
<protein>
    <recommendedName>
        <fullName evidence="6">O-antigen ligase-related domain-containing protein</fullName>
    </recommendedName>
</protein>
<evidence type="ECO:0000313" key="7">
    <source>
        <dbReference type="EMBL" id="KIF83634.1"/>
    </source>
</evidence>
<evidence type="ECO:0000313" key="8">
    <source>
        <dbReference type="Proteomes" id="UP000031572"/>
    </source>
</evidence>
<evidence type="ECO:0000256" key="5">
    <source>
        <dbReference type="SAM" id="Phobius"/>
    </source>
</evidence>
<feature type="transmembrane region" description="Helical" evidence="5">
    <location>
        <begin position="380"/>
        <end position="397"/>
    </location>
</feature>
<keyword evidence="8" id="KW-1185">Reference proteome</keyword>
<feature type="transmembrane region" description="Helical" evidence="5">
    <location>
        <begin position="104"/>
        <end position="124"/>
    </location>
</feature>
<evidence type="ECO:0000256" key="4">
    <source>
        <dbReference type="ARBA" id="ARBA00023136"/>
    </source>
</evidence>
<dbReference type="OrthoDB" id="8576060at2"/>
<evidence type="ECO:0000259" key="6">
    <source>
        <dbReference type="Pfam" id="PF04932"/>
    </source>
</evidence>
<feature type="domain" description="O-antigen ligase-related" evidence="6">
    <location>
        <begin position="175"/>
        <end position="328"/>
    </location>
</feature>
<organism evidence="7 8">
    <name type="scientific">Noviherbaspirillum autotrophicum</name>
    <dbReference type="NCBI Taxonomy" id="709839"/>
    <lineage>
        <taxon>Bacteria</taxon>
        <taxon>Pseudomonadati</taxon>
        <taxon>Pseudomonadota</taxon>
        <taxon>Betaproteobacteria</taxon>
        <taxon>Burkholderiales</taxon>
        <taxon>Oxalobacteraceae</taxon>
        <taxon>Noviherbaspirillum</taxon>
    </lineage>
</organism>
<feature type="transmembrane region" description="Helical" evidence="5">
    <location>
        <begin position="136"/>
        <end position="158"/>
    </location>
</feature>
<reference evidence="7 8" key="1">
    <citation type="submission" date="2014-12" db="EMBL/GenBank/DDBJ databases">
        <title>Denitrispirillum autotrophicum gen. nov., sp. nov., Denitrifying, Facultatively Autotrophic Bacteria Isolated from Rice Paddy Soil.</title>
        <authorList>
            <person name="Ishii S."/>
            <person name="Ashida N."/>
            <person name="Ohno H."/>
            <person name="Otsuka S."/>
            <person name="Yokota A."/>
            <person name="Senoo K."/>
        </authorList>
    </citation>
    <scope>NUCLEOTIDE SEQUENCE [LARGE SCALE GENOMIC DNA]</scope>
    <source>
        <strain evidence="7 8">TSA66</strain>
    </source>
</reference>
<dbReference type="InterPro" id="IPR007016">
    <property type="entry name" value="O-antigen_ligase-rel_domated"/>
</dbReference>
<dbReference type="GO" id="GO:0016020">
    <property type="term" value="C:membrane"/>
    <property type="evidence" value="ECO:0007669"/>
    <property type="project" value="UniProtKB-SubCell"/>
</dbReference>
<keyword evidence="3 5" id="KW-1133">Transmembrane helix</keyword>
<feature type="transmembrane region" description="Helical" evidence="5">
    <location>
        <begin position="51"/>
        <end position="74"/>
    </location>
</feature>
<proteinExistence type="predicted"/>
<feature type="transmembrane region" description="Helical" evidence="5">
    <location>
        <begin position="352"/>
        <end position="374"/>
    </location>
</feature>
<feature type="transmembrane region" description="Helical" evidence="5">
    <location>
        <begin position="165"/>
        <end position="183"/>
    </location>
</feature>
<dbReference type="AlphaFoldDB" id="A0A0C2BUC1"/>
<feature type="transmembrane region" description="Helical" evidence="5">
    <location>
        <begin position="80"/>
        <end position="97"/>
    </location>
</feature>
<comment type="subcellular location">
    <subcellularLocation>
        <location evidence="1">Membrane</location>
        <topology evidence="1">Multi-pass membrane protein</topology>
    </subcellularLocation>
</comment>
<dbReference type="PANTHER" id="PTHR37422">
    <property type="entry name" value="TEICHURONIC ACID BIOSYNTHESIS PROTEIN TUAE"/>
    <property type="match status" value="1"/>
</dbReference>
<evidence type="ECO:0000256" key="3">
    <source>
        <dbReference type="ARBA" id="ARBA00022989"/>
    </source>
</evidence>
<feature type="transmembrane region" description="Helical" evidence="5">
    <location>
        <begin position="212"/>
        <end position="230"/>
    </location>
</feature>
<dbReference type="STRING" id="709839.TSA66_10285"/>
<dbReference type="PANTHER" id="PTHR37422:SF17">
    <property type="entry name" value="O-ANTIGEN LIGASE"/>
    <property type="match status" value="1"/>
</dbReference>
<feature type="transmembrane region" description="Helical" evidence="5">
    <location>
        <begin position="6"/>
        <end position="39"/>
    </location>
</feature>
<comment type="caution">
    <text evidence="7">The sequence shown here is derived from an EMBL/GenBank/DDBJ whole genome shotgun (WGS) entry which is preliminary data.</text>
</comment>
<gene>
    <name evidence="7" type="ORF">TSA66_10285</name>
</gene>
<dbReference type="EMBL" id="JWJG01000028">
    <property type="protein sequence ID" value="KIF83634.1"/>
    <property type="molecule type" value="Genomic_DNA"/>
</dbReference>
<sequence length="406" mass="43879">MTRYTSFAVFLFSAIALVVPSGFSFGPLLLVAGALVLPWHRAKLDLQKQDYALIAVLVSYFLVFVLANLIHHAPGREYDAPLRFVLAIPALLLLLAFPPRAAAFWSGLAVGAISSGLFAAWQILTGISRAEGHTNPIQYGNISLVLGVLCLAGLTWAANQPRARLWSILLVIGAGLGILGSLFTGSRGSWISLPFCLFALYKCYGGNVGKRFVVAGTIVVVSIFAMLYALPSTGVKSRVDSAVAETQEYFKSGNSNTSSGARLEMWRMGLMIAPEHPWIGWGKAGYMQRDAELIRAGAVGSITSEHSHLHNEYLDALVKRGALGLAATLAIFLIPLVLFSRRVRHANPQARPYAIGGVLLCVSYILFGLTQAFLTHNNGVMILVFMLAVLWAMSRSFDRNVSAILA</sequence>
<dbReference type="InterPro" id="IPR051533">
    <property type="entry name" value="WaaL-like"/>
</dbReference>
<dbReference type="Pfam" id="PF04932">
    <property type="entry name" value="Wzy_C"/>
    <property type="match status" value="1"/>
</dbReference>